<dbReference type="AlphaFoldDB" id="A0A838CQ82"/>
<dbReference type="GO" id="GO:0015031">
    <property type="term" value="P:protein transport"/>
    <property type="evidence" value="ECO:0007669"/>
    <property type="project" value="UniProtKB-KW"/>
</dbReference>
<keyword evidence="6" id="KW-0145">Chemotaxis</keyword>
<evidence type="ECO:0000256" key="2">
    <source>
        <dbReference type="ARBA" id="ARBA00010004"/>
    </source>
</evidence>
<keyword evidence="11" id="KW-0966">Cell projection</keyword>
<dbReference type="InterPro" id="IPR012823">
    <property type="entry name" value="Flagell_FliJ"/>
</dbReference>
<keyword evidence="11" id="KW-0282">Flagellum</keyword>
<comment type="similarity">
    <text evidence="2">Belongs to the FliJ family.</text>
</comment>
<dbReference type="GO" id="GO:0044781">
    <property type="term" value="P:bacterial-type flagellum organization"/>
    <property type="evidence" value="ECO:0007669"/>
    <property type="project" value="UniProtKB-KW"/>
</dbReference>
<keyword evidence="7" id="KW-1005">Bacterial flagellum biogenesis</keyword>
<dbReference type="GO" id="GO:0009288">
    <property type="term" value="C:bacterial-type flagellum"/>
    <property type="evidence" value="ECO:0007669"/>
    <property type="project" value="InterPro"/>
</dbReference>
<evidence type="ECO:0000256" key="8">
    <source>
        <dbReference type="ARBA" id="ARBA00022927"/>
    </source>
</evidence>
<name>A0A838CQ82_9BACI</name>
<dbReference type="Pfam" id="PF02050">
    <property type="entry name" value="FliJ"/>
    <property type="match status" value="1"/>
</dbReference>
<evidence type="ECO:0000256" key="4">
    <source>
        <dbReference type="ARBA" id="ARBA00022448"/>
    </source>
</evidence>
<proteinExistence type="inferred from homology"/>
<organism evidence="11 12">
    <name type="scientific">Halobacillus locisalis</name>
    <dbReference type="NCBI Taxonomy" id="220753"/>
    <lineage>
        <taxon>Bacteria</taxon>
        <taxon>Bacillati</taxon>
        <taxon>Bacillota</taxon>
        <taxon>Bacilli</taxon>
        <taxon>Bacillales</taxon>
        <taxon>Bacillaceae</taxon>
        <taxon>Halobacillus</taxon>
    </lineage>
</organism>
<evidence type="ECO:0000313" key="11">
    <source>
        <dbReference type="EMBL" id="MBA2174111.1"/>
    </source>
</evidence>
<keyword evidence="12" id="KW-1185">Reference proteome</keyword>
<keyword evidence="9" id="KW-0472">Membrane</keyword>
<evidence type="ECO:0000256" key="1">
    <source>
        <dbReference type="ARBA" id="ARBA00004413"/>
    </source>
</evidence>
<evidence type="ECO:0000256" key="9">
    <source>
        <dbReference type="ARBA" id="ARBA00023136"/>
    </source>
</evidence>
<gene>
    <name evidence="11" type="primary">fliJ</name>
    <name evidence="11" type="ORF">H0266_04260</name>
</gene>
<dbReference type="RefSeq" id="WP_181471126.1">
    <property type="nucleotide sequence ID" value="NZ_JACEFG010000001.1"/>
</dbReference>
<keyword evidence="11" id="KW-0969">Cilium</keyword>
<keyword evidence="8" id="KW-0653">Protein transport</keyword>
<dbReference type="Proteomes" id="UP000571017">
    <property type="component" value="Unassembled WGS sequence"/>
</dbReference>
<comment type="subcellular location">
    <subcellularLocation>
        <location evidence="1">Cell membrane</location>
        <topology evidence="1">Peripheral membrane protein</topology>
        <orientation evidence="1">Cytoplasmic side</orientation>
    </subcellularLocation>
</comment>
<keyword evidence="4" id="KW-0813">Transport</keyword>
<dbReference type="Gene3D" id="1.10.287.1700">
    <property type="match status" value="1"/>
</dbReference>
<evidence type="ECO:0000256" key="7">
    <source>
        <dbReference type="ARBA" id="ARBA00022795"/>
    </source>
</evidence>
<accession>A0A838CQ82</accession>
<comment type="caution">
    <text evidence="11">The sequence shown here is derived from an EMBL/GenBank/DDBJ whole genome shotgun (WGS) entry which is preliminary data.</text>
</comment>
<evidence type="ECO:0000313" key="12">
    <source>
        <dbReference type="Proteomes" id="UP000571017"/>
    </source>
</evidence>
<keyword evidence="5" id="KW-1003">Cell membrane</keyword>
<dbReference type="GO" id="GO:0006935">
    <property type="term" value="P:chemotaxis"/>
    <property type="evidence" value="ECO:0007669"/>
    <property type="project" value="UniProtKB-KW"/>
</dbReference>
<evidence type="ECO:0000256" key="3">
    <source>
        <dbReference type="ARBA" id="ARBA00020392"/>
    </source>
</evidence>
<evidence type="ECO:0000256" key="5">
    <source>
        <dbReference type="ARBA" id="ARBA00022475"/>
    </source>
</evidence>
<evidence type="ECO:0000256" key="10">
    <source>
        <dbReference type="ARBA" id="ARBA00023225"/>
    </source>
</evidence>
<dbReference type="NCBIfam" id="TIGR02473">
    <property type="entry name" value="flagell_FliJ"/>
    <property type="match status" value="1"/>
</dbReference>
<dbReference type="GO" id="GO:0005886">
    <property type="term" value="C:plasma membrane"/>
    <property type="evidence" value="ECO:0007669"/>
    <property type="project" value="UniProtKB-SubCell"/>
</dbReference>
<dbReference type="GO" id="GO:0071973">
    <property type="term" value="P:bacterial-type flagellum-dependent cell motility"/>
    <property type="evidence" value="ECO:0007669"/>
    <property type="project" value="InterPro"/>
</dbReference>
<protein>
    <recommendedName>
        <fullName evidence="3">Flagellar FliJ protein</fullName>
    </recommendedName>
</protein>
<evidence type="ECO:0000256" key="6">
    <source>
        <dbReference type="ARBA" id="ARBA00022500"/>
    </source>
</evidence>
<sequence>MSNIETFHKMKDLRNREKQEHLKSYQRAVATFEEKATMLYDTLKEKEVAERAFEDQLAKQTVQAVSFIQHQQYLERLDQRVKALQPEVNQARSQMNHKQAHLTNAHVEVKKFEKIIERKVEKREKWLKEEEMKFMDELSMQQYLNFQNR</sequence>
<dbReference type="EMBL" id="JACEFG010000001">
    <property type="protein sequence ID" value="MBA2174111.1"/>
    <property type="molecule type" value="Genomic_DNA"/>
</dbReference>
<dbReference type="InterPro" id="IPR053716">
    <property type="entry name" value="Flag_assembly_chemotaxis_eff"/>
</dbReference>
<keyword evidence="10" id="KW-1006">Bacterial flagellum protein export</keyword>
<reference evidence="11 12" key="1">
    <citation type="journal article" date="2004" name="Extremophiles">
        <title>Halobacillus locisalis sp. nov., a halophilic bacterium isolated from a marine solar saltern of the Yellow Sea in Korea.</title>
        <authorList>
            <person name="Yoon J.H."/>
            <person name="Kang K.H."/>
            <person name="Oh T.K."/>
            <person name="Park Y.H."/>
        </authorList>
    </citation>
    <scope>NUCLEOTIDE SEQUENCE [LARGE SCALE GENOMIC DNA]</scope>
    <source>
        <strain evidence="11 12">KCTC 3788</strain>
    </source>
</reference>